<evidence type="ECO:0000313" key="2">
    <source>
        <dbReference type="EMBL" id="MBD3866624.1"/>
    </source>
</evidence>
<sequence>MASKRAPFDIRQAAGKIAAGLGILIVLNVIAWVAVVRPRISELETLREQSQPRLEALRTRNAEVEVREQYQATLAQTTADLLNLRVDVLSTRQRRLVWVQQELENLAGQFNIDHDSVDTQTEYLAGEGLERFAMVVPLQGGYANLRHFIQAVESSDKFLVIERVALDGAKDGGVLLQMNITLATYFDAPWLLEDGRS</sequence>
<accession>A0A8J6XY21</accession>
<protein>
    <recommendedName>
        <fullName evidence="4">Type 4a pilus biogenesis protein PilO</fullName>
    </recommendedName>
</protein>
<keyword evidence="1" id="KW-0812">Transmembrane</keyword>
<dbReference type="Proteomes" id="UP000648239">
    <property type="component" value="Unassembled WGS sequence"/>
</dbReference>
<gene>
    <name evidence="2" type="ORF">IFK94_00720</name>
</gene>
<dbReference type="AlphaFoldDB" id="A0A8J6XY21"/>
<keyword evidence="1" id="KW-1133">Transmembrane helix</keyword>
<keyword evidence="1" id="KW-0472">Membrane</keyword>
<evidence type="ECO:0000313" key="3">
    <source>
        <dbReference type="Proteomes" id="UP000648239"/>
    </source>
</evidence>
<comment type="caution">
    <text evidence="2">The sequence shown here is derived from an EMBL/GenBank/DDBJ whole genome shotgun (WGS) entry which is preliminary data.</text>
</comment>
<feature type="transmembrane region" description="Helical" evidence="1">
    <location>
        <begin position="17"/>
        <end position="36"/>
    </location>
</feature>
<evidence type="ECO:0000256" key="1">
    <source>
        <dbReference type="SAM" id="Phobius"/>
    </source>
</evidence>
<reference evidence="2 3" key="1">
    <citation type="submission" date="2020-08" db="EMBL/GenBank/DDBJ databases">
        <title>Acidobacteriota in marine sediments use diverse sulfur dissimilation pathways.</title>
        <authorList>
            <person name="Wasmund K."/>
        </authorList>
    </citation>
    <scope>NUCLEOTIDE SEQUENCE [LARGE SCALE GENOMIC DNA]</scope>
    <source>
        <strain evidence="2">MAG AM4</strain>
    </source>
</reference>
<proteinExistence type="predicted"/>
<dbReference type="InterPro" id="IPR014717">
    <property type="entry name" value="Transl_elong_EF1B/ribsomal_bS6"/>
</dbReference>
<dbReference type="Gene3D" id="3.30.70.60">
    <property type="match status" value="1"/>
</dbReference>
<dbReference type="Pfam" id="PF10741">
    <property type="entry name" value="T2SSM_b"/>
    <property type="match status" value="1"/>
</dbReference>
<evidence type="ECO:0008006" key="4">
    <source>
        <dbReference type="Google" id="ProtNLM"/>
    </source>
</evidence>
<organism evidence="2 3">
    <name type="scientific">Candidatus Polarisedimenticola svalbardensis</name>
    <dbReference type="NCBI Taxonomy" id="2886004"/>
    <lineage>
        <taxon>Bacteria</taxon>
        <taxon>Pseudomonadati</taxon>
        <taxon>Acidobacteriota</taxon>
        <taxon>Candidatus Polarisedimenticolia</taxon>
        <taxon>Candidatus Polarisedimenticolales</taxon>
        <taxon>Candidatus Polarisedimenticolaceae</taxon>
        <taxon>Candidatus Polarisedimenticola</taxon>
    </lineage>
</organism>
<dbReference type="InterPro" id="IPR034756">
    <property type="entry name" value="T2SSM_b"/>
</dbReference>
<name>A0A8J6XY21_9BACT</name>
<dbReference type="EMBL" id="JACXWD010000001">
    <property type="protein sequence ID" value="MBD3866624.1"/>
    <property type="molecule type" value="Genomic_DNA"/>
</dbReference>